<dbReference type="InterPro" id="IPR037401">
    <property type="entry name" value="SnoaL-like"/>
</dbReference>
<dbReference type="Proteomes" id="UP000320209">
    <property type="component" value="Unassembled WGS sequence"/>
</dbReference>
<sequence length="113" mass="12355">MNAADLAEAYFTAWQERDFTRLRTLVADDVTFAGPLAVIDGAEECVAGLEGMAKVLDRIEVRERLASESSVITWFDLHTTVAEPAPTANWMRVEGGVISEIRVAFDPRGILGS</sequence>
<accession>A0A543A940</accession>
<keyword evidence="3" id="KW-1185">Reference proteome</keyword>
<proteinExistence type="predicted"/>
<feature type="domain" description="SnoaL-like" evidence="1">
    <location>
        <begin position="7"/>
        <end position="100"/>
    </location>
</feature>
<dbReference type="RefSeq" id="WP_141781019.1">
    <property type="nucleotide sequence ID" value="NZ_VFOV01000001.1"/>
</dbReference>
<dbReference type="SUPFAM" id="SSF54427">
    <property type="entry name" value="NTF2-like"/>
    <property type="match status" value="1"/>
</dbReference>
<dbReference type="AlphaFoldDB" id="A0A543A940"/>
<dbReference type="Gene3D" id="3.10.450.50">
    <property type="match status" value="1"/>
</dbReference>
<comment type="caution">
    <text evidence="2">The sequence shown here is derived from an EMBL/GenBank/DDBJ whole genome shotgun (WGS) entry which is preliminary data.</text>
</comment>
<protein>
    <submittedName>
        <fullName evidence="2">SnoaL-like protein</fullName>
    </submittedName>
</protein>
<evidence type="ECO:0000313" key="2">
    <source>
        <dbReference type="EMBL" id="TQL69101.1"/>
    </source>
</evidence>
<evidence type="ECO:0000259" key="1">
    <source>
        <dbReference type="Pfam" id="PF12680"/>
    </source>
</evidence>
<dbReference type="InterPro" id="IPR032710">
    <property type="entry name" value="NTF2-like_dom_sf"/>
</dbReference>
<evidence type="ECO:0000313" key="3">
    <source>
        <dbReference type="Proteomes" id="UP000320209"/>
    </source>
</evidence>
<dbReference type="OrthoDB" id="118733at2"/>
<gene>
    <name evidence="2" type="ORF">FB381_3003</name>
</gene>
<dbReference type="EMBL" id="VFOV01000001">
    <property type="protein sequence ID" value="TQL69101.1"/>
    <property type="molecule type" value="Genomic_DNA"/>
</dbReference>
<dbReference type="Pfam" id="PF12680">
    <property type="entry name" value="SnoaL_2"/>
    <property type="match status" value="1"/>
</dbReference>
<organism evidence="2 3">
    <name type="scientific">Nocardioides albertanoniae</name>
    <dbReference type="NCBI Taxonomy" id="1175486"/>
    <lineage>
        <taxon>Bacteria</taxon>
        <taxon>Bacillati</taxon>
        <taxon>Actinomycetota</taxon>
        <taxon>Actinomycetes</taxon>
        <taxon>Propionibacteriales</taxon>
        <taxon>Nocardioidaceae</taxon>
        <taxon>Nocardioides</taxon>
    </lineage>
</organism>
<name>A0A543A940_9ACTN</name>
<reference evidence="2 3" key="1">
    <citation type="submission" date="2019-06" db="EMBL/GenBank/DDBJ databases">
        <title>Sequencing the genomes of 1000 actinobacteria strains.</title>
        <authorList>
            <person name="Klenk H.-P."/>
        </authorList>
    </citation>
    <scope>NUCLEOTIDE SEQUENCE [LARGE SCALE GENOMIC DNA]</scope>
    <source>
        <strain evidence="2 3">DSM 25218</strain>
    </source>
</reference>